<keyword evidence="2" id="KW-1185">Reference proteome</keyword>
<dbReference type="Proteomes" id="UP000621510">
    <property type="component" value="Unassembled WGS sequence"/>
</dbReference>
<dbReference type="RefSeq" id="WP_201847728.1">
    <property type="nucleotide sequence ID" value="NZ_JAERRG010000001.1"/>
</dbReference>
<proteinExistence type="predicted"/>
<reference evidence="1 2" key="1">
    <citation type="submission" date="2021-01" db="EMBL/GenBank/DDBJ databases">
        <title>WGS of actinomycetes isolated from Thailand.</title>
        <authorList>
            <person name="Thawai C."/>
        </authorList>
    </citation>
    <scope>NUCLEOTIDE SEQUENCE [LARGE SCALE GENOMIC DNA]</scope>
    <source>
        <strain evidence="1 2">CA3R110</strain>
    </source>
</reference>
<dbReference type="EMBL" id="JAERRG010000001">
    <property type="protein sequence ID" value="MBL1111696.1"/>
    <property type="molecule type" value="Genomic_DNA"/>
</dbReference>
<evidence type="ECO:0000313" key="1">
    <source>
        <dbReference type="EMBL" id="MBL1111696.1"/>
    </source>
</evidence>
<evidence type="ECO:0000313" key="2">
    <source>
        <dbReference type="Proteomes" id="UP000621510"/>
    </source>
</evidence>
<name>A0ABS1PH13_9ACTN</name>
<comment type="caution">
    <text evidence="1">The sequence shown here is derived from an EMBL/GenBank/DDBJ whole genome shotgun (WGS) entry which is preliminary data.</text>
</comment>
<gene>
    <name evidence="1" type="ORF">JK364_04620</name>
</gene>
<protein>
    <submittedName>
        <fullName evidence="1">Uncharacterized protein</fullName>
    </submittedName>
</protein>
<sequence>MGRGLIHELLCRPAAPGLREQILGYRGFRFDAIGTRRRLLLPDGVVKVMLGFGNPLRVLNRADPARSCSAASLANGVRTTAAIGEHTGLIHGVTVLLTPLAAYRLFGVPMSEWAEQSVPPAGSKTSPSAPVS</sequence>
<accession>A0ABS1PH13</accession>
<organism evidence="1 2">
    <name type="scientific">Streptomyces endocoffeicus</name>
    <dbReference type="NCBI Taxonomy" id="2898945"/>
    <lineage>
        <taxon>Bacteria</taxon>
        <taxon>Bacillati</taxon>
        <taxon>Actinomycetota</taxon>
        <taxon>Actinomycetes</taxon>
        <taxon>Kitasatosporales</taxon>
        <taxon>Streptomycetaceae</taxon>
        <taxon>Streptomyces</taxon>
    </lineage>
</organism>